<proteinExistence type="predicted"/>
<sequence length="118" mass="11616">MDLKSLARPLGWFSIALGAAELIAPRRLAAAHGKAEAAPLVGAFGAREIAAGIGILAAPQRSAGLWARAAGDVLDIGAAGLALSGARGRSRAIAAGTLAFVVGALAVDLLVARAVARA</sequence>
<keyword evidence="1" id="KW-0812">Transmembrane</keyword>
<evidence type="ECO:0000256" key="1">
    <source>
        <dbReference type="SAM" id="Phobius"/>
    </source>
</evidence>
<protein>
    <recommendedName>
        <fullName evidence="4">DUF4267 domain-containing protein</fullName>
    </recommendedName>
</protein>
<dbReference type="OrthoDB" id="6166765at2"/>
<comment type="caution">
    <text evidence="2">The sequence shown here is derived from an EMBL/GenBank/DDBJ whole genome shotgun (WGS) entry which is preliminary data.</text>
</comment>
<keyword evidence="3" id="KW-1185">Reference proteome</keyword>
<dbReference type="EMBL" id="VOQQ01000001">
    <property type="protein sequence ID" value="TXC63132.1"/>
    <property type="molecule type" value="Genomic_DNA"/>
</dbReference>
<dbReference type="RefSeq" id="WP_147042544.1">
    <property type="nucleotide sequence ID" value="NZ_BAABIR010000005.1"/>
</dbReference>
<name>A0A5C6TRR2_9SPHN</name>
<evidence type="ECO:0000313" key="3">
    <source>
        <dbReference type="Proteomes" id="UP000321249"/>
    </source>
</evidence>
<reference evidence="2 3" key="1">
    <citation type="journal article" date="2015" name="J. Microbiol.">
        <title>Sphingosinicella ginsenosidimutans sp. nov., with ginsenoside converting activity.</title>
        <authorList>
            <person name="Kim J.K."/>
            <person name="Kang M.S."/>
            <person name="Park S.C."/>
            <person name="Kim K.M."/>
            <person name="Choi K."/>
            <person name="Yoon M.H."/>
            <person name="Im W.T."/>
        </authorList>
    </citation>
    <scope>NUCLEOTIDE SEQUENCE [LARGE SCALE GENOMIC DNA]</scope>
    <source>
        <strain evidence="2 3">BS-11</strain>
    </source>
</reference>
<keyword evidence="1" id="KW-1133">Transmembrane helix</keyword>
<evidence type="ECO:0000313" key="2">
    <source>
        <dbReference type="EMBL" id="TXC63132.1"/>
    </source>
</evidence>
<evidence type="ECO:0008006" key="4">
    <source>
        <dbReference type="Google" id="ProtNLM"/>
    </source>
</evidence>
<gene>
    <name evidence="2" type="ORF">FRZ32_05350</name>
</gene>
<dbReference type="Proteomes" id="UP000321249">
    <property type="component" value="Unassembled WGS sequence"/>
</dbReference>
<accession>A0A5C6TRR2</accession>
<feature type="transmembrane region" description="Helical" evidence="1">
    <location>
        <begin position="92"/>
        <end position="116"/>
    </location>
</feature>
<dbReference type="AlphaFoldDB" id="A0A5C6TRR2"/>
<keyword evidence="1" id="KW-0472">Membrane</keyword>
<organism evidence="2 3">
    <name type="scientific">Allosphingosinicella ginsenosidimutans</name>
    <dbReference type="NCBI Taxonomy" id="1176539"/>
    <lineage>
        <taxon>Bacteria</taxon>
        <taxon>Pseudomonadati</taxon>
        <taxon>Pseudomonadota</taxon>
        <taxon>Alphaproteobacteria</taxon>
        <taxon>Sphingomonadales</taxon>
        <taxon>Sphingomonadaceae</taxon>
        <taxon>Allosphingosinicella</taxon>
    </lineage>
</organism>